<dbReference type="FunFam" id="3.10.250.10:FF:000006">
    <property type="entry name" value="neurotrypsin isoform X2"/>
    <property type="match status" value="2"/>
</dbReference>
<dbReference type="PANTHER" id="PTHR47653:SF1">
    <property type="entry name" value="DELETED IN MALIGNANT BRAIN TUMORS 1 PROTEIN"/>
    <property type="match status" value="1"/>
</dbReference>
<dbReference type="InterPro" id="IPR053243">
    <property type="entry name" value="SJ_maturation_regulator"/>
</dbReference>
<keyword evidence="6" id="KW-0472">Membrane</keyword>
<evidence type="ECO:0000256" key="9">
    <source>
        <dbReference type="PROSITE-ProRule" id="PRU00196"/>
    </source>
</evidence>
<dbReference type="Proteomes" id="UP000261520">
    <property type="component" value="Unplaced"/>
</dbReference>
<keyword evidence="2" id="KW-0812">Transmembrane</keyword>
<comment type="caution">
    <text evidence="9">Lacks conserved residue(s) required for the propagation of feature annotation.</text>
</comment>
<feature type="disulfide bond" evidence="9">
    <location>
        <begin position="110"/>
        <end position="120"/>
    </location>
</feature>
<keyword evidence="4" id="KW-0677">Repeat</keyword>
<evidence type="ECO:0000256" key="6">
    <source>
        <dbReference type="ARBA" id="ARBA00023136"/>
    </source>
</evidence>
<evidence type="ECO:0000259" key="10">
    <source>
        <dbReference type="PROSITE" id="PS50287"/>
    </source>
</evidence>
<keyword evidence="3" id="KW-0732">Signal</keyword>
<feature type="domain" description="SRCR" evidence="10">
    <location>
        <begin position="40"/>
        <end position="141"/>
    </location>
</feature>
<evidence type="ECO:0000256" key="2">
    <source>
        <dbReference type="ARBA" id="ARBA00022692"/>
    </source>
</evidence>
<dbReference type="PROSITE" id="PS00420">
    <property type="entry name" value="SRCR_1"/>
    <property type="match status" value="1"/>
</dbReference>
<dbReference type="PANTHER" id="PTHR47653">
    <property type="entry name" value="PROTEIN BARK BEETLE"/>
    <property type="match status" value="1"/>
</dbReference>
<evidence type="ECO:0000256" key="1">
    <source>
        <dbReference type="ARBA" id="ARBA00004167"/>
    </source>
</evidence>
<evidence type="ECO:0000313" key="11">
    <source>
        <dbReference type="Ensembl" id="ENSPMGP00000002712.1"/>
    </source>
</evidence>
<evidence type="ECO:0000256" key="3">
    <source>
        <dbReference type="ARBA" id="ARBA00022729"/>
    </source>
</evidence>
<keyword evidence="12" id="KW-1185">Reference proteome</keyword>
<protein>
    <recommendedName>
        <fullName evidence="10">SRCR domain-containing protein</fullName>
    </recommendedName>
</protein>
<dbReference type="FunFam" id="3.10.250.10:FF:000016">
    <property type="entry name" value="Scavenger receptor cysteine-rich protein type 12"/>
    <property type="match status" value="1"/>
</dbReference>
<dbReference type="GO" id="GO:0045217">
    <property type="term" value="P:cell-cell junction maintenance"/>
    <property type="evidence" value="ECO:0007669"/>
    <property type="project" value="TreeGrafter"/>
</dbReference>
<proteinExistence type="predicted"/>
<sequence>MFSVCTWVRYSSICSLWKLHFHVLVSETCACFSTVMLLFIRLVGSGSSRCSGRVEIYHSRTWGTVCDDGWDMSDAKVVCRQMDCGVAISATQNAHFGEGSGQIWLDEVSCSGSESSLTQCGHGGFGSHNCEHSEDAGVICSDEIRLVGPGSSLCSGRVEIYHSRTWGTVCDDDWDMSDAKVVCRQMGCGVAINATKEAHFGEGSGLIWLDDVSCSGNESSLTQCGHREFGSNNCYHSEDAGVICSDEIRLVGPDSSQCSGRVEIYHSGTWGTVCDDGWDMSDAKVVCRQMSCGVALSCGHRPFGSHDCGHGKDAGVICSGSNFVLHYL</sequence>
<feature type="disulfide bond" evidence="9">
    <location>
        <begin position="79"/>
        <end position="140"/>
    </location>
</feature>
<evidence type="ECO:0000256" key="5">
    <source>
        <dbReference type="ARBA" id="ARBA00022989"/>
    </source>
</evidence>
<organism evidence="11 12">
    <name type="scientific">Periophthalmus magnuspinnatus</name>
    <dbReference type="NCBI Taxonomy" id="409849"/>
    <lineage>
        <taxon>Eukaryota</taxon>
        <taxon>Metazoa</taxon>
        <taxon>Chordata</taxon>
        <taxon>Craniata</taxon>
        <taxon>Vertebrata</taxon>
        <taxon>Euteleostomi</taxon>
        <taxon>Actinopterygii</taxon>
        <taxon>Neopterygii</taxon>
        <taxon>Teleostei</taxon>
        <taxon>Neoteleostei</taxon>
        <taxon>Acanthomorphata</taxon>
        <taxon>Gobiaria</taxon>
        <taxon>Gobiiformes</taxon>
        <taxon>Gobioidei</taxon>
        <taxon>Gobiidae</taxon>
        <taxon>Oxudercinae</taxon>
        <taxon>Periophthalmus</taxon>
    </lineage>
</organism>
<dbReference type="PROSITE" id="PS50287">
    <property type="entry name" value="SRCR_2"/>
    <property type="match status" value="3"/>
</dbReference>
<dbReference type="InterPro" id="IPR001190">
    <property type="entry name" value="SRCR"/>
</dbReference>
<dbReference type="AlphaFoldDB" id="A0A3B3ZDS6"/>
<evidence type="ECO:0000256" key="7">
    <source>
        <dbReference type="ARBA" id="ARBA00023157"/>
    </source>
</evidence>
<reference evidence="11" key="1">
    <citation type="submission" date="2025-08" db="UniProtKB">
        <authorList>
            <consortium name="Ensembl"/>
        </authorList>
    </citation>
    <scope>IDENTIFICATION</scope>
</reference>
<keyword evidence="8" id="KW-0325">Glycoprotein</keyword>
<keyword evidence="5" id="KW-1133">Transmembrane helix</keyword>
<feature type="disulfide bond" evidence="9">
    <location>
        <begin position="66"/>
        <end position="130"/>
    </location>
</feature>
<dbReference type="Ensembl" id="ENSPMGT00000002872.1">
    <property type="protein sequence ID" value="ENSPMGP00000002712.1"/>
    <property type="gene ID" value="ENSPMGG00000002279.1"/>
</dbReference>
<keyword evidence="7 9" id="KW-1015">Disulfide bond</keyword>
<feature type="disulfide bond" evidence="9">
    <location>
        <begin position="214"/>
        <end position="224"/>
    </location>
</feature>
<dbReference type="GO" id="GO:0016020">
    <property type="term" value="C:membrane"/>
    <property type="evidence" value="ECO:0007669"/>
    <property type="project" value="UniProtKB-SubCell"/>
</dbReference>
<feature type="domain" description="SRCR" evidence="10">
    <location>
        <begin position="248"/>
        <end position="319"/>
    </location>
</feature>
<dbReference type="SMART" id="SM00202">
    <property type="entry name" value="SR"/>
    <property type="match status" value="3"/>
</dbReference>
<name>A0A3B3ZDS6_9GOBI</name>
<dbReference type="InterPro" id="IPR036772">
    <property type="entry name" value="SRCR-like_dom_sf"/>
</dbReference>
<feature type="disulfide bond" evidence="9">
    <location>
        <begin position="170"/>
        <end position="234"/>
    </location>
</feature>
<dbReference type="Gene3D" id="3.10.250.10">
    <property type="entry name" value="SRCR-like domain"/>
    <property type="match status" value="3"/>
</dbReference>
<dbReference type="Pfam" id="PF00530">
    <property type="entry name" value="SRCR"/>
    <property type="match status" value="3"/>
</dbReference>
<feature type="disulfide bond" evidence="9">
    <location>
        <begin position="183"/>
        <end position="244"/>
    </location>
</feature>
<accession>A0A3B3ZDS6</accession>
<evidence type="ECO:0000256" key="8">
    <source>
        <dbReference type="ARBA" id="ARBA00023180"/>
    </source>
</evidence>
<dbReference type="PRINTS" id="PR00258">
    <property type="entry name" value="SPERACTRCPTR"/>
</dbReference>
<evidence type="ECO:0000256" key="4">
    <source>
        <dbReference type="ARBA" id="ARBA00022737"/>
    </source>
</evidence>
<comment type="subcellular location">
    <subcellularLocation>
        <location evidence="1">Membrane</location>
        <topology evidence="1">Single-pass membrane protein</topology>
    </subcellularLocation>
</comment>
<feature type="domain" description="SRCR" evidence="10">
    <location>
        <begin position="144"/>
        <end position="245"/>
    </location>
</feature>
<dbReference type="SUPFAM" id="SSF56487">
    <property type="entry name" value="SRCR-like"/>
    <property type="match status" value="3"/>
</dbReference>
<evidence type="ECO:0000313" key="12">
    <source>
        <dbReference type="Proteomes" id="UP000261520"/>
    </source>
</evidence>
<reference evidence="11" key="2">
    <citation type="submission" date="2025-09" db="UniProtKB">
        <authorList>
            <consortium name="Ensembl"/>
        </authorList>
    </citation>
    <scope>IDENTIFICATION</scope>
</reference>